<dbReference type="AlphaFoldDB" id="A0A2H3BG19"/>
<accession>A0A2H3BG19</accession>
<sequence length="140" mass="15590">MTGKDDAYRQDFAAYILPVLHALLANTAFSFPRPWLQKHILHDRENSEFGQPSQQLEAIKHPSSDYISVHRIANPENSRKVKAQPLIGTSDNGVHLIPSDIYKLGLNDTITGQTVVTRHGSCRVQAPAPHSLILYEPVLS</sequence>
<organism evidence="2 3">
    <name type="scientific">Armillaria solidipes</name>
    <dbReference type="NCBI Taxonomy" id="1076256"/>
    <lineage>
        <taxon>Eukaryota</taxon>
        <taxon>Fungi</taxon>
        <taxon>Dikarya</taxon>
        <taxon>Basidiomycota</taxon>
        <taxon>Agaricomycotina</taxon>
        <taxon>Agaricomycetes</taxon>
        <taxon>Agaricomycetidae</taxon>
        <taxon>Agaricales</taxon>
        <taxon>Marasmiineae</taxon>
        <taxon>Physalacriaceae</taxon>
        <taxon>Armillaria</taxon>
    </lineage>
</organism>
<name>A0A2H3BG19_9AGAR</name>
<keyword evidence="1" id="KW-0472">Membrane</keyword>
<evidence type="ECO:0000313" key="3">
    <source>
        <dbReference type="Proteomes" id="UP000218334"/>
    </source>
</evidence>
<dbReference type="Proteomes" id="UP000218334">
    <property type="component" value="Unassembled WGS sequence"/>
</dbReference>
<protein>
    <submittedName>
        <fullName evidence="2">Uncharacterized protein</fullName>
    </submittedName>
</protein>
<proteinExistence type="predicted"/>
<keyword evidence="3" id="KW-1185">Reference proteome</keyword>
<evidence type="ECO:0000256" key="1">
    <source>
        <dbReference type="SAM" id="Phobius"/>
    </source>
</evidence>
<dbReference type="EMBL" id="KZ293448">
    <property type="protein sequence ID" value="PBK64988.1"/>
    <property type="molecule type" value="Genomic_DNA"/>
</dbReference>
<evidence type="ECO:0000313" key="2">
    <source>
        <dbReference type="EMBL" id="PBK64988.1"/>
    </source>
</evidence>
<gene>
    <name evidence="2" type="ORF">ARMSODRAFT_1022692</name>
</gene>
<feature type="transmembrane region" description="Helical" evidence="1">
    <location>
        <begin position="12"/>
        <end position="31"/>
    </location>
</feature>
<keyword evidence="1" id="KW-1133">Transmembrane helix</keyword>
<reference evidence="3" key="1">
    <citation type="journal article" date="2017" name="Nat. Ecol. Evol.">
        <title>Genome expansion and lineage-specific genetic innovations in the forest pathogenic fungi Armillaria.</title>
        <authorList>
            <person name="Sipos G."/>
            <person name="Prasanna A.N."/>
            <person name="Walter M.C."/>
            <person name="O'Connor E."/>
            <person name="Balint B."/>
            <person name="Krizsan K."/>
            <person name="Kiss B."/>
            <person name="Hess J."/>
            <person name="Varga T."/>
            <person name="Slot J."/>
            <person name="Riley R."/>
            <person name="Boka B."/>
            <person name="Rigling D."/>
            <person name="Barry K."/>
            <person name="Lee J."/>
            <person name="Mihaltcheva S."/>
            <person name="LaButti K."/>
            <person name="Lipzen A."/>
            <person name="Waldron R."/>
            <person name="Moloney N.M."/>
            <person name="Sperisen C."/>
            <person name="Kredics L."/>
            <person name="Vagvoelgyi C."/>
            <person name="Patrignani A."/>
            <person name="Fitzpatrick D."/>
            <person name="Nagy I."/>
            <person name="Doyle S."/>
            <person name="Anderson J.B."/>
            <person name="Grigoriev I.V."/>
            <person name="Gueldener U."/>
            <person name="Muensterkoetter M."/>
            <person name="Nagy L.G."/>
        </authorList>
    </citation>
    <scope>NUCLEOTIDE SEQUENCE [LARGE SCALE GENOMIC DNA]</scope>
    <source>
        <strain evidence="3">28-4</strain>
    </source>
</reference>
<keyword evidence="1" id="KW-0812">Transmembrane</keyword>